<organism evidence="2 3">
    <name type="scientific">Cryptolaemus montrouzieri</name>
    <dbReference type="NCBI Taxonomy" id="559131"/>
    <lineage>
        <taxon>Eukaryota</taxon>
        <taxon>Metazoa</taxon>
        <taxon>Ecdysozoa</taxon>
        <taxon>Arthropoda</taxon>
        <taxon>Hexapoda</taxon>
        <taxon>Insecta</taxon>
        <taxon>Pterygota</taxon>
        <taxon>Neoptera</taxon>
        <taxon>Endopterygota</taxon>
        <taxon>Coleoptera</taxon>
        <taxon>Polyphaga</taxon>
        <taxon>Cucujiformia</taxon>
        <taxon>Coccinelloidea</taxon>
        <taxon>Coccinellidae</taxon>
        <taxon>Scymninae</taxon>
        <taxon>Scymnini</taxon>
        <taxon>Cryptolaemus</taxon>
    </lineage>
</organism>
<name>A0ABD2NEP4_9CUCU</name>
<protein>
    <submittedName>
        <fullName evidence="2">Uncharacterized protein</fullName>
    </submittedName>
</protein>
<comment type="caution">
    <text evidence="2">The sequence shown here is derived from an EMBL/GenBank/DDBJ whole genome shotgun (WGS) entry which is preliminary data.</text>
</comment>
<evidence type="ECO:0000313" key="2">
    <source>
        <dbReference type="EMBL" id="KAL3276962.1"/>
    </source>
</evidence>
<feature type="transmembrane region" description="Helical" evidence="1">
    <location>
        <begin position="42"/>
        <end position="63"/>
    </location>
</feature>
<dbReference type="SUPFAM" id="SSF81321">
    <property type="entry name" value="Family A G protein-coupled receptor-like"/>
    <property type="match status" value="1"/>
</dbReference>
<keyword evidence="1" id="KW-1133">Transmembrane helix</keyword>
<reference evidence="2 3" key="1">
    <citation type="journal article" date="2021" name="BMC Biol.">
        <title>Horizontally acquired antibacterial genes associated with adaptive radiation of ladybird beetles.</title>
        <authorList>
            <person name="Li H.S."/>
            <person name="Tang X.F."/>
            <person name="Huang Y.H."/>
            <person name="Xu Z.Y."/>
            <person name="Chen M.L."/>
            <person name="Du X.Y."/>
            <person name="Qiu B.Y."/>
            <person name="Chen P.T."/>
            <person name="Zhang W."/>
            <person name="Slipinski A."/>
            <person name="Escalona H.E."/>
            <person name="Waterhouse R.M."/>
            <person name="Zwick A."/>
            <person name="Pang H."/>
        </authorList>
    </citation>
    <scope>NUCLEOTIDE SEQUENCE [LARGE SCALE GENOMIC DNA]</scope>
    <source>
        <strain evidence="2">SYSU2018</strain>
    </source>
</reference>
<evidence type="ECO:0000256" key="1">
    <source>
        <dbReference type="SAM" id="Phobius"/>
    </source>
</evidence>
<dbReference type="EMBL" id="JABFTP020000103">
    <property type="protein sequence ID" value="KAL3276962.1"/>
    <property type="molecule type" value="Genomic_DNA"/>
</dbReference>
<feature type="non-terminal residue" evidence="2">
    <location>
        <position position="1"/>
    </location>
</feature>
<accession>A0ABD2NEP4</accession>
<keyword evidence="1" id="KW-0472">Membrane</keyword>
<sequence>NKLNKKEEVSLTYIRFVCQENYDEIGVEYGKLYSEVLMVLQYIIPLTVLVFSYMSIAIVIWCHRIPGEAENSRDRRIARSKRKIHLLEIDLPKLYEDAHLQMSHIIERRWCL</sequence>
<proteinExistence type="predicted"/>
<keyword evidence="3" id="KW-1185">Reference proteome</keyword>
<keyword evidence="1" id="KW-0812">Transmembrane</keyword>
<dbReference type="AlphaFoldDB" id="A0ABD2NEP4"/>
<dbReference type="Proteomes" id="UP001516400">
    <property type="component" value="Unassembled WGS sequence"/>
</dbReference>
<dbReference type="Gene3D" id="1.20.1070.10">
    <property type="entry name" value="Rhodopsin 7-helix transmembrane proteins"/>
    <property type="match status" value="1"/>
</dbReference>
<evidence type="ECO:0000313" key="3">
    <source>
        <dbReference type="Proteomes" id="UP001516400"/>
    </source>
</evidence>
<gene>
    <name evidence="2" type="ORF">HHI36_012327</name>
</gene>